<gene>
    <name evidence="6" type="ORF">QYM36_013446</name>
</gene>
<reference evidence="6" key="1">
    <citation type="submission" date="2023-07" db="EMBL/GenBank/DDBJ databases">
        <title>Chromosome-level genome assembly of Artemia franciscana.</title>
        <authorList>
            <person name="Jo E."/>
        </authorList>
    </citation>
    <scope>NUCLEOTIDE SEQUENCE</scope>
    <source>
        <tissue evidence="6">Whole body</tissue>
    </source>
</reference>
<evidence type="ECO:0008006" key="8">
    <source>
        <dbReference type="Google" id="ProtNLM"/>
    </source>
</evidence>
<sequence length="310" mass="34484">MDPKYSGLPGIAHDQPDVYETSDLPEADQDYEFGVDTSDSIEQLHISTNESISKFRGRWLDGSKVDFSDNIAKRKKSGYIAQNELWELQAQGEPETPLQKFRRLQCETKELLEDLSSAKEDQIDGVPLPVLAGQVEELIKQLVSLKTEEVTGASFNTSSEAQRELLSKIQSIASSKSEPGKEQQAVYELFVSPEKTDSLNMSKMMELNQRLNKLETLLGADPDALARLTAQHGKKGLVGIAAHLANQAHLFEISHVDKVETRLGLVAQRLSQLAEKSAQVEDADKLNKLFHMEDNSCCLERSLITISQSQ</sequence>
<dbReference type="InterPro" id="IPR028133">
    <property type="entry name" value="Dynamitin"/>
</dbReference>
<dbReference type="PANTHER" id="PTHR15346">
    <property type="entry name" value="DYNACTIN SUBUNIT"/>
    <property type="match status" value="1"/>
</dbReference>
<dbReference type="GO" id="GO:0005869">
    <property type="term" value="C:dynactin complex"/>
    <property type="evidence" value="ECO:0007669"/>
    <property type="project" value="InterPro"/>
</dbReference>
<evidence type="ECO:0000313" key="6">
    <source>
        <dbReference type="EMBL" id="KAK2709776.1"/>
    </source>
</evidence>
<comment type="subcellular location">
    <subcellularLocation>
        <location evidence="1">Cytoplasm</location>
    </subcellularLocation>
</comment>
<keyword evidence="4" id="KW-0243">Dynein</keyword>
<protein>
    <recommendedName>
        <fullName evidence="8">Dynactin subunit 2</fullName>
    </recommendedName>
</protein>
<evidence type="ECO:0000256" key="1">
    <source>
        <dbReference type="ARBA" id="ARBA00004496"/>
    </source>
</evidence>
<dbReference type="EMBL" id="JAVRJZ010000017">
    <property type="protein sequence ID" value="KAK2709776.1"/>
    <property type="molecule type" value="Genomic_DNA"/>
</dbReference>
<comment type="similarity">
    <text evidence="2">Belongs to the dynactin subunit 2 family.</text>
</comment>
<feature type="region of interest" description="Disordered" evidence="5">
    <location>
        <begin position="1"/>
        <end position="27"/>
    </location>
</feature>
<evidence type="ECO:0000256" key="2">
    <source>
        <dbReference type="ARBA" id="ARBA00006176"/>
    </source>
</evidence>
<accession>A0AA88HLD4</accession>
<dbReference type="GO" id="GO:0007017">
    <property type="term" value="P:microtubule-based process"/>
    <property type="evidence" value="ECO:0007669"/>
    <property type="project" value="InterPro"/>
</dbReference>
<keyword evidence="7" id="KW-1185">Reference proteome</keyword>
<name>A0AA88HLD4_ARTSF</name>
<evidence type="ECO:0000256" key="4">
    <source>
        <dbReference type="ARBA" id="ARBA00023017"/>
    </source>
</evidence>
<dbReference type="AlphaFoldDB" id="A0AA88HLD4"/>
<evidence type="ECO:0000313" key="7">
    <source>
        <dbReference type="Proteomes" id="UP001187531"/>
    </source>
</evidence>
<organism evidence="6 7">
    <name type="scientific">Artemia franciscana</name>
    <name type="common">Brine shrimp</name>
    <name type="synonym">Artemia sanfranciscana</name>
    <dbReference type="NCBI Taxonomy" id="6661"/>
    <lineage>
        <taxon>Eukaryota</taxon>
        <taxon>Metazoa</taxon>
        <taxon>Ecdysozoa</taxon>
        <taxon>Arthropoda</taxon>
        <taxon>Crustacea</taxon>
        <taxon>Branchiopoda</taxon>
        <taxon>Anostraca</taxon>
        <taxon>Artemiidae</taxon>
        <taxon>Artemia</taxon>
    </lineage>
</organism>
<evidence type="ECO:0000256" key="3">
    <source>
        <dbReference type="ARBA" id="ARBA00022490"/>
    </source>
</evidence>
<proteinExistence type="inferred from homology"/>
<dbReference type="GO" id="GO:0005737">
    <property type="term" value="C:cytoplasm"/>
    <property type="evidence" value="ECO:0007669"/>
    <property type="project" value="UniProtKB-SubCell"/>
</dbReference>
<dbReference type="GO" id="GO:0030286">
    <property type="term" value="C:dynein complex"/>
    <property type="evidence" value="ECO:0007669"/>
    <property type="project" value="UniProtKB-KW"/>
</dbReference>
<keyword evidence="3" id="KW-0963">Cytoplasm</keyword>
<dbReference type="Proteomes" id="UP001187531">
    <property type="component" value="Unassembled WGS sequence"/>
</dbReference>
<evidence type="ECO:0000256" key="5">
    <source>
        <dbReference type="SAM" id="MobiDB-lite"/>
    </source>
</evidence>
<dbReference type="Pfam" id="PF04912">
    <property type="entry name" value="Dynamitin"/>
    <property type="match status" value="1"/>
</dbReference>
<comment type="caution">
    <text evidence="6">The sequence shown here is derived from an EMBL/GenBank/DDBJ whole genome shotgun (WGS) entry which is preliminary data.</text>
</comment>